<protein>
    <submittedName>
        <fullName evidence="2">Uncharacterized protein</fullName>
    </submittedName>
</protein>
<sequence>MRSFHRLLERAHRDTARHTATQPGRRRTSRQTAQIPAERAHPAHSQRAPEGYLGTPHGAQVCALARRGREGHVGTGSVTRPIPHCGRSAGEDAPLARMCHRAHLAHPSARGHAGRRLGTPVGVRVRRRRAGTPAGARVRRSGRGYAGRGAGTPAGARSRRSGRGHAGRCTVTPVGARVHRSAPRHAGRRGTPGASPGWGGRGHGGGGVGSGPAGVLASVVDFAFSSAVPYTSLSVHYDHCTHRAPRAGAALSKCVVAAA</sequence>
<dbReference type="Proteomes" id="UP000578449">
    <property type="component" value="Unassembled WGS sequence"/>
</dbReference>
<feature type="region of interest" description="Disordered" evidence="1">
    <location>
        <begin position="1"/>
        <end position="55"/>
    </location>
</feature>
<feature type="compositionally biased region" description="Basic residues" evidence="1">
    <location>
        <begin position="177"/>
        <end position="188"/>
    </location>
</feature>
<evidence type="ECO:0000313" key="3">
    <source>
        <dbReference type="Proteomes" id="UP000578449"/>
    </source>
</evidence>
<evidence type="ECO:0000256" key="1">
    <source>
        <dbReference type="SAM" id="MobiDB-lite"/>
    </source>
</evidence>
<proteinExistence type="predicted"/>
<feature type="region of interest" description="Disordered" evidence="1">
    <location>
        <begin position="128"/>
        <end position="206"/>
    </location>
</feature>
<keyword evidence="3" id="KW-1185">Reference proteome</keyword>
<comment type="caution">
    <text evidence="2">The sequence shown here is derived from an EMBL/GenBank/DDBJ whole genome shotgun (WGS) entry which is preliminary data.</text>
</comment>
<reference evidence="2 3" key="1">
    <citation type="submission" date="2020-08" db="EMBL/GenBank/DDBJ databases">
        <title>Genomic Encyclopedia of Type Strains, Phase IV (KMG-IV): sequencing the most valuable type-strain genomes for metagenomic binning, comparative biology and taxonomic classification.</title>
        <authorList>
            <person name="Goeker M."/>
        </authorList>
    </citation>
    <scope>NUCLEOTIDE SEQUENCE [LARGE SCALE GENOMIC DNA]</scope>
    <source>
        <strain evidence="2 3">DSM 45615</strain>
    </source>
</reference>
<gene>
    <name evidence="2" type="ORF">HNP84_009191</name>
</gene>
<organism evidence="2 3">
    <name type="scientific">Thermocatellispora tengchongensis</name>
    <dbReference type="NCBI Taxonomy" id="1073253"/>
    <lineage>
        <taxon>Bacteria</taxon>
        <taxon>Bacillati</taxon>
        <taxon>Actinomycetota</taxon>
        <taxon>Actinomycetes</taxon>
        <taxon>Streptosporangiales</taxon>
        <taxon>Streptosporangiaceae</taxon>
        <taxon>Thermocatellispora</taxon>
    </lineage>
</organism>
<feature type="compositionally biased region" description="Gly residues" evidence="1">
    <location>
        <begin position="196"/>
        <end position="206"/>
    </location>
</feature>
<feature type="compositionally biased region" description="Basic and acidic residues" evidence="1">
    <location>
        <begin position="1"/>
        <end position="17"/>
    </location>
</feature>
<name>A0A840PIR5_9ACTN</name>
<accession>A0A840PIR5</accession>
<dbReference type="AlphaFoldDB" id="A0A840PIR5"/>
<feature type="compositionally biased region" description="Basic residues" evidence="1">
    <location>
        <begin position="157"/>
        <end position="166"/>
    </location>
</feature>
<evidence type="ECO:0000313" key="2">
    <source>
        <dbReference type="EMBL" id="MBB5139428.1"/>
    </source>
</evidence>
<dbReference type="EMBL" id="JACHGN010000029">
    <property type="protein sequence ID" value="MBB5139428.1"/>
    <property type="molecule type" value="Genomic_DNA"/>
</dbReference>